<dbReference type="Proteomes" id="UP000654345">
    <property type="component" value="Unassembled WGS sequence"/>
</dbReference>
<reference evidence="1 2" key="1">
    <citation type="journal article" date="2021" name="Int. J. Syst. Evol. Microbiol.">
        <title>Reticulibacter mediterranei gen. nov., sp. nov., within the new family Reticulibacteraceae fam. nov., and Ktedonospora formicarum gen. nov., sp. nov., Ktedonobacter robiniae sp. nov., Dictyobacter formicarum sp. nov. and Dictyobacter arantiisoli sp. nov., belonging to the class Ktedonobacteria.</title>
        <authorList>
            <person name="Yabe S."/>
            <person name="Zheng Y."/>
            <person name="Wang C.M."/>
            <person name="Sakai Y."/>
            <person name="Abe K."/>
            <person name="Yokota A."/>
            <person name="Donadio S."/>
            <person name="Cavaletti L."/>
            <person name="Monciardini P."/>
        </authorList>
    </citation>
    <scope>NUCLEOTIDE SEQUENCE [LARGE SCALE GENOMIC DNA]</scope>
    <source>
        <strain evidence="1 2">SOSP1-30</strain>
    </source>
</reference>
<comment type="caution">
    <text evidence="1">The sequence shown here is derived from an EMBL/GenBank/DDBJ whole genome shotgun (WGS) entry which is preliminary data.</text>
</comment>
<keyword evidence="2" id="KW-1185">Reference proteome</keyword>
<gene>
    <name evidence="1" type="ORF">KSB_95140</name>
</gene>
<protein>
    <submittedName>
        <fullName evidence="1">Uncharacterized protein</fullName>
    </submittedName>
</protein>
<name>A0ABQ3V7Q4_9CHLR</name>
<organism evidence="1 2">
    <name type="scientific">Ktedonobacter robiniae</name>
    <dbReference type="NCBI Taxonomy" id="2778365"/>
    <lineage>
        <taxon>Bacteria</taxon>
        <taxon>Bacillati</taxon>
        <taxon>Chloroflexota</taxon>
        <taxon>Ktedonobacteria</taxon>
        <taxon>Ktedonobacterales</taxon>
        <taxon>Ktedonobacteraceae</taxon>
        <taxon>Ktedonobacter</taxon>
    </lineage>
</organism>
<evidence type="ECO:0000313" key="2">
    <source>
        <dbReference type="Proteomes" id="UP000654345"/>
    </source>
</evidence>
<accession>A0ABQ3V7Q4</accession>
<sequence length="204" mass="23920">MSEHKDQQWAVDEMADWLAHPMGFGERPTEAHVIYENEVQWPSVGFTKIFLVQYEMSNGVKGIGFTGPITWSFIAIDWKNWTSFAHEELIYCYAGWYIQFTLSHQENYVSESIPEAKQEFFERLRRDGYQDLLLKDQFTLDNDEGGTSFYTVEANKDGKSFYAIGTVGEYKIYEKEFVPMKHLPPFFYYLGQELDPFTQDDEDA</sequence>
<dbReference type="EMBL" id="BNJG01000009">
    <property type="protein sequence ID" value="GHO61039.1"/>
    <property type="molecule type" value="Genomic_DNA"/>
</dbReference>
<dbReference type="RefSeq" id="WP_201377044.1">
    <property type="nucleotide sequence ID" value="NZ_BNJG01000009.1"/>
</dbReference>
<proteinExistence type="predicted"/>
<evidence type="ECO:0000313" key="1">
    <source>
        <dbReference type="EMBL" id="GHO61039.1"/>
    </source>
</evidence>